<feature type="region of interest" description="Disordered" evidence="6">
    <location>
        <begin position="1"/>
        <end position="40"/>
    </location>
</feature>
<organism evidence="9 10">
    <name type="scientific">Microtetraspora glauca</name>
    <dbReference type="NCBI Taxonomy" id="1996"/>
    <lineage>
        <taxon>Bacteria</taxon>
        <taxon>Bacillati</taxon>
        <taxon>Actinomycetota</taxon>
        <taxon>Actinomycetes</taxon>
        <taxon>Streptosporangiales</taxon>
        <taxon>Streptosporangiaceae</taxon>
        <taxon>Microtetraspora</taxon>
    </lineage>
</organism>
<dbReference type="PRINTS" id="PR01036">
    <property type="entry name" value="TCRTETB"/>
</dbReference>
<keyword evidence="3 7" id="KW-0812">Transmembrane</keyword>
<feature type="domain" description="Major facilitator superfamily (MFS) profile" evidence="8">
    <location>
        <begin position="66"/>
        <end position="568"/>
    </location>
</feature>
<evidence type="ECO:0000313" key="10">
    <source>
        <dbReference type="Proteomes" id="UP001551675"/>
    </source>
</evidence>
<comment type="caution">
    <text evidence="9">The sequence shown here is derived from an EMBL/GenBank/DDBJ whole genome shotgun (WGS) entry which is preliminary data.</text>
</comment>
<feature type="transmembrane region" description="Helical" evidence="7">
    <location>
        <begin position="297"/>
        <end position="314"/>
    </location>
</feature>
<feature type="transmembrane region" description="Helical" evidence="7">
    <location>
        <begin position="157"/>
        <end position="179"/>
    </location>
</feature>
<evidence type="ECO:0000256" key="6">
    <source>
        <dbReference type="SAM" id="MobiDB-lite"/>
    </source>
</evidence>
<keyword evidence="4 7" id="KW-1133">Transmembrane helix</keyword>
<evidence type="ECO:0000313" key="9">
    <source>
        <dbReference type="EMBL" id="MEV0973652.1"/>
    </source>
</evidence>
<protein>
    <submittedName>
        <fullName evidence="9">MFS transporter</fullName>
    </submittedName>
</protein>
<feature type="transmembrane region" description="Helical" evidence="7">
    <location>
        <begin position="191"/>
        <end position="214"/>
    </location>
</feature>
<feature type="compositionally biased region" description="Gly residues" evidence="6">
    <location>
        <begin position="1"/>
        <end position="12"/>
    </location>
</feature>
<dbReference type="Pfam" id="PF07690">
    <property type="entry name" value="MFS_1"/>
    <property type="match status" value="1"/>
</dbReference>
<dbReference type="CDD" id="cd17321">
    <property type="entry name" value="MFS_MMR_MDR_like"/>
    <property type="match status" value="1"/>
</dbReference>
<dbReference type="RefSeq" id="WP_358139428.1">
    <property type="nucleotide sequence ID" value="NZ_JBFALK010000023.1"/>
</dbReference>
<keyword evidence="2" id="KW-0813">Transport</keyword>
<comment type="subcellular location">
    <subcellularLocation>
        <location evidence="1">Cell membrane</location>
        <topology evidence="1">Multi-pass membrane protein</topology>
    </subcellularLocation>
</comment>
<sequence length="615" mass="63525">MTPWGDGRGGASRRGSGRGEDERHGRASGTDGRTARRGSRLGDRWRHAVAMVGDMMSLNSRQGWLPLVVLALGTSMIIVDATIVNVAVPAIIEDLHLTATDVEWVNSIYSLMFAALLIPLGRTGDLRGRRRLFASGVGVFLLASMLAAAAGSGPALIGARVIQGVGAAMVVPMALAIINSTYTGRRRVIGFAVWGSVIGGMAGVGPLLGGWLVTEYGWRSAFWVNLPIGALILLGTLRVPDSRDEHSSGHDPLGIVLAVIGTTSVVFALIEGQKYGWLTPLRPASLLGVRFEGVSPVPFAFGVGIVALVALVLVERARGRAGRPVLIDLTLFALPSFRYGAMAAMVVALGEFGMILVLPLFLQSALGYSAFQAGLVIATLALGTFLAGGMVPGLARKASSRLVVQIGIGLEVVGALGIALSLELGMNPWRPVPWLVVYGMGIGFASAQLTSVLMADVPPWQSGQASGLQSTVRQVGAAFGVAVLGAVLVTGLGSSVERHMDAFPAHTRTEVARAVQESGGVAIASLREPAVHAAAVAASAEATRRVTLLTALVLLAGMGATLLLPRASASGHGEDPAPADGAATAGESVDVVRGRAERDADEAAGVEVVSREGRV</sequence>
<evidence type="ECO:0000256" key="3">
    <source>
        <dbReference type="ARBA" id="ARBA00022692"/>
    </source>
</evidence>
<reference evidence="9 10" key="1">
    <citation type="submission" date="2024-06" db="EMBL/GenBank/DDBJ databases">
        <title>The Natural Products Discovery Center: Release of the First 8490 Sequenced Strains for Exploring Actinobacteria Biosynthetic Diversity.</title>
        <authorList>
            <person name="Kalkreuter E."/>
            <person name="Kautsar S.A."/>
            <person name="Yang D."/>
            <person name="Bader C.D."/>
            <person name="Teijaro C.N."/>
            <person name="Fluegel L."/>
            <person name="Davis C.M."/>
            <person name="Simpson J.R."/>
            <person name="Lauterbach L."/>
            <person name="Steele A.D."/>
            <person name="Gui C."/>
            <person name="Meng S."/>
            <person name="Li G."/>
            <person name="Viehrig K."/>
            <person name="Ye F."/>
            <person name="Su P."/>
            <person name="Kiefer A.F."/>
            <person name="Nichols A."/>
            <person name="Cepeda A.J."/>
            <person name="Yan W."/>
            <person name="Fan B."/>
            <person name="Jiang Y."/>
            <person name="Adhikari A."/>
            <person name="Zheng C.-J."/>
            <person name="Schuster L."/>
            <person name="Cowan T.M."/>
            <person name="Smanski M.J."/>
            <person name="Chevrette M.G."/>
            <person name="De Carvalho L.P.S."/>
            <person name="Shen B."/>
        </authorList>
    </citation>
    <scope>NUCLEOTIDE SEQUENCE [LARGE SCALE GENOMIC DNA]</scope>
    <source>
        <strain evidence="9 10">NPDC050100</strain>
    </source>
</reference>
<dbReference type="Gene3D" id="1.20.1250.20">
    <property type="entry name" value="MFS general substrate transporter like domains"/>
    <property type="match status" value="1"/>
</dbReference>
<feature type="transmembrane region" description="Helical" evidence="7">
    <location>
        <begin position="402"/>
        <end position="422"/>
    </location>
</feature>
<dbReference type="Gene3D" id="1.20.1720.10">
    <property type="entry name" value="Multidrug resistance protein D"/>
    <property type="match status" value="1"/>
</dbReference>
<keyword evidence="5 7" id="KW-0472">Membrane</keyword>
<keyword evidence="10" id="KW-1185">Reference proteome</keyword>
<evidence type="ECO:0000256" key="7">
    <source>
        <dbReference type="SAM" id="Phobius"/>
    </source>
</evidence>
<evidence type="ECO:0000259" key="8">
    <source>
        <dbReference type="PROSITE" id="PS50850"/>
    </source>
</evidence>
<feature type="transmembrane region" description="Helical" evidence="7">
    <location>
        <begin position="64"/>
        <end position="92"/>
    </location>
</feature>
<feature type="transmembrane region" description="Helical" evidence="7">
    <location>
        <begin position="475"/>
        <end position="496"/>
    </location>
</feature>
<feature type="transmembrane region" description="Helical" evidence="7">
    <location>
        <begin position="132"/>
        <end position="151"/>
    </location>
</feature>
<dbReference type="PROSITE" id="PS50850">
    <property type="entry name" value="MFS"/>
    <property type="match status" value="1"/>
</dbReference>
<evidence type="ECO:0000256" key="2">
    <source>
        <dbReference type="ARBA" id="ARBA00022448"/>
    </source>
</evidence>
<gene>
    <name evidence="9" type="ORF">AB0I59_34045</name>
</gene>
<dbReference type="InterPro" id="IPR020846">
    <property type="entry name" value="MFS_dom"/>
</dbReference>
<dbReference type="EMBL" id="JBFALK010000023">
    <property type="protein sequence ID" value="MEV0973652.1"/>
    <property type="molecule type" value="Genomic_DNA"/>
</dbReference>
<evidence type="ECO:0000256" key="5">
    <source>
        <dbReference type="ARBA" id="ARBA00023136"/>
    </source>
</evidence>
<dbReference type="InterPro" id="IPR036259">
    <property type="entry name" value="MFS_trans_sf"/>
</dbReference>
<evidence type="ECO:0000256" key="1">
    <source>
        <dbReference type="ARBA" id="ARBA00004651"/>
    </source>
</evidence>
<feature type="transmembrane region" description="Helical" evidence="7">
    <location>
        <begin position="104"/>
        <end position="120"/>
    </location>
</feature>
<feature type="transmembrane region" description="Helical" evidence="7">
    <location>
        <begin position="220"/>
        <end position="240"/>
    </location>
</feature>
<dbReference type="PANTHER" id="PTHR42718">
    <property type="entry name" value="MAJOR FACILITATOR SUPERFAMILY MULTIDRUG TRANSPORTER MFSC"/>
    <property type="match status" value="1"/>
</dbReference>
<feature type="transmembrane region" description="Helical" evidence="7">
    <location>
        <begin position="434"/>
        <end position="455"/>
    </location>
</feature>
<accession>A0ABV3GPS8</accession>
<dbReference type="Proteomes" id="UP001551675">
    <property type="component" value="Unassembled WGS sequence"/>
</dbReference>
<proteinExistence type="predicted"/>
<feature type="transmembrane region" description="Helical" evidence="7">
    <location>
        <begin position="252"/>
        <end position="270"/>
    </location>
</feature>
<feature type="region of interest" description="Disordered" evidence="6">
    <location>
        <begin position="569"/>
        <end position="615"/>
    </location>
</feature>
<dbReference type="SUPFAM" id="SSF103473">
    <property type="entry name" value="MFS general substrate transporter"/>
    <property type="match status" value="1"/>
</dbReference>
<name>A0ABV3GPS8_MICGL</name>
<feature type="transmembrane region" description="Helical" evidence="7">
    <location>
        <begin position="368"/>
        <end position="390"/>
    </location>
</feature>
<evidence type="ECO:0000256" key="4">
    <source>
        <dbReference type="ARBA" id="ARBA00022989"/>
    </source>
</evidence>
<feature type="compositionally biased region" description="Low complexity" evidence="6">
    <location>
        <begin position="576"/>
        <end position="587"/>
    </location>
</feature>
<feature type="transmembrane region" description="Helical" evidence="7">
    <location>
        <begin position="339"/>
        <end position="362"/>
    </location>
</feature>
<dbReference type="PANTHER" id="PTHR42718:SF9">
    <property type="entry name" value="MAJOR FACILITATOR SUPERFAMILY MULTIDRUG TRANSPORTER MFSC"/>
    <property type="match status" value="1"/>
</dbReference>
<dbReference type="InterPro" id="IPR011701">
    <property type="entry name" value="MFS"/>
</dbReference>